<feature type="transmembrane region" description="Helical" evidence="6">
    <location>
        <begin position="12"/>
        <end position="34"/>
    </location>
</feature>
<keyword evidence="2" id="KW-1003">Cell membrane</keyword>
<reference evidence="8 9" key="1">
    <citation type="submission" date="2018-11" db="EMBL/GenBank/DDBJ databases">
        <title>Genomic Encyclopedia of Type Strains, Phase IV (KMG-IV): sequencing the most valuable type-strain genomes for metagenomic binning, comparative biology and taxonomic classification.</title>
        <authorList>
            <person name="Goeker M."/>
        </authorList>
    </citation>
    <scope>NUCLEOTIDE SEQUENCE [LARGE SCALE GENOMIC DNA]</scope>
    <source>
        <strain evidence="8 9">DSM 5900</strain>
    </source>
</reference>
<evidence type="ECO:0000256" key="2">
    <source>
        <dbReference type="ARBA" id="ARBA00022475"/>
    </source>
</evidence>
<accession>A0A3N1LWD8</accession>
<dbReference type="Gene3D" id="1.20.1250.20">
    <property type="entry name" value="MFS general substrate transporter like domains"/>
    <property type="match status" value="2"/>
</dbReference>
<proteinExistence type="predicted"/>
<dbReference type="InterPro" id="IPR036259">
    <property type="entry name" value="MFS_trans_sf"/>
</dbReference>
<dbReference type="Pfam" id="PF07690">
    <property type="entry name" value="MFS_1"/>
    <property type="match status" value="1"/>
</dbReference>
<dbReference type="AlphaFoldDB" id="A0A3N1LWD8"/>
<dbReference type="InterPro" id="IPR020846">
    <property type="entry name" value="MFS_dom"/>
</dbReference>
<evidence type="ECO:0000256" key="4">
    <source>
        <dbReference type="ARBA" id="ARBA00022989"/>
    </source>
</evidence>
<keyword evidence="9" id="KW-1185">Reference proteome</keyword>
<evidence type="ECO:0000256" key="5">
    <source>
        <dbReference type="ARBA" id="ARBA00023136"/>
    </source>
</evidence>
<feature type="transmembrane region" description="Helical" evidence="6">
    <location>
        <begin position="316"/>
        <end position="335"/>
    </location>
</feature>
<dbReference type="GO" id="GO:0022857">
    <property type="term" value="F:transmembrane transporter activity"/>
    <property type="evidence" value="ECO:0007669"/>
    <property type="project" value="InterPro"/>
</dbReference>
<feature type="transmembrane region" description="Helical" evidence="6">
    <location>
        <begin position="290"/>
        <end position="310"/>
    </location>
</feature>
<feature type="transmembrane region" description="Helical" evidence="6">
    <location>
        <begin position="54"/>
        <end position="72"/>
    </location>
</feature>
<name>A0A3N1LWD8_9PROT</name>
<feature type="transmembrane region" description="Helical" evidence="6">
    <location>
        <begin position="109"/>
        <end position="127"/>
    </location>
</feature>
<keyword evidence="4 6" id="KW-1133">Transmembrane helix</keyword>
<keyword evidence="3 6" id="KW-0812">Transmembrane</keyword>
<evidence type="ECO:0000256" key="6">
    <source>
        <dbReference type="SAM" id="Phobius"/>
    </source>
</evidence>
<dbReference type="InterPro" id="IPR011701">
    <property type="entry name" value="MFS"/>
</dbReference>
<dbReference type="EMBL" id="RJKX01000013">
    <property type="protein sequence ID" value="ROP99473.1"/>
    <property type="molecule type" value="Genomic_DNA"/>
</dbReference>
<evidence type="ECO:0000313" key="9">
    <source>
        <dbReference type="Proteomes" id="UP000278222"/>
    </source>
</evidence>
<dbReference type="PROSITE" id="PS50850">
    <property type="entry name" value="MFS"/>
    <property type="match status" value="1"/>
</dbReference>
<dbReference type="OrthoDB" id="272777at2"/>
<dbReference type="InterPro" id="IPR050189">
    <property type="entry name" value="MFS_Efflux_Transporters"/>
</dbReference>
<feature type="transmembrane region" description="Helical" evidence="6">
    <location>
        <begin position="84"/>
        <end position="103"/>
    </location>
</feature>
<feature type="transmembrane region" description="Helical" evidence="6">
    <location>
        <begin position="220"/>
        <end position="242"/>
    </location>
</feature>
<organism evidence="8 9">
    <name type="scientific">Stella humosa</name>
    <dbReference type="NCBI Taxonomy" id="94"/>
    <lineage>
        <taxon>Bacteria</taxon>
        <taxon>Pseudomonadati</taxon>
        <taxon>Pseudomonadota</taxon>
        <taxon>Alphaproteobacteria</taxon>
        <taxon>Rhodospirillales</taxon>
        <taxon>Stellaceae</taxon>
        <taxon>Stella</taxon>
    </lineage>
</organism>
<dbReference type="RefSeq" id="WP_123688861.1">
    <property type="nucleotide sequence ID" value="NZ_AP019700.1"/>
</dbReference>
<evidence type="ECO:0000256" key="3">
    <source>
        <dbReference type="ARBA" id="ARBA00022692"/>
    </source>
</evidence>
<dbReference type="PANTHER" id="PTHR43124">
    <property type="entry name" value="PURINE EFFLUX PUMP PBUE"/>
    <property type="match status" value="1"/>
</dbReference>
<evidence type="ECO:0000259" key="7">
    <source>
        <dbReference type="PROSITE" id="PS50850"/>
    </source>
</evidence>
<dbReference type="PANTHER" id="PTHR43124:SF3">
    <property type="entry name" value="CHLORAMPHENICOL EFFLUX PUMP RV0191"/>
    <property type="match status" value="1"/>
</dbReference>
<sequence length="414" mass="43120">MSPAPSSASGGAGLAVRIIAPFAAAYFLSLFFRSINALIAPDLVGELRLGPEDLGLLTSMYFLTFALFQLPLGALLDRFGARRVQGTLVAVAAIGACVIAVGHDLVTVAIGRALVGLGFAGGLMSAYKQMADWFPPARLPLLNGLFLGFGSLGAVVATAPAEMIVGTVGWRGLMLMGGGAALLAAIALWLVVPERPRVAAPVPIARQLRELFTVIYRDRLFWRVAPMTLLGFASGSAIQTLWAGPWLRDVAGFARPDVATQLMIMALALSLGSALGGVIAEALRRFGIGTLAVAGGAAVLFMLAELGIVLEWVSGSAALWAVFGATFNVITLTYAALSQHFGPAFAGRANTGMNLLSGSGAFLLQYAIGGIIGLWPRTAEGGYDPQGYQVAFAVLLGLQVLAFAWFLLAPTRKA</sequence>
<feature type="transmembrane region" description="Helical" evidence="6">
    <location>
        <begin position="355"/>
        <end position="375"/>
    </location>
</feature>
<feature type="transmembrane region" description="Helical" evidence="6">
    <location>
        <begin position="262"/>
        <end position="283"/>
    </location>
</feature>
<feature type="transmembrane region" description="Helical" evidence="6">
    <location>
        <begin position="173"/>
        <end position="192"/>
    </location>
</feature>
<evidence type="ECO:0000256" key="1">
    <source>
        <dbReference type="ARBA" id="ARBA00004651"/>
    </source>
</evidence>
<dbReference type="Proteomes" id="UP000278222">
    <property type="component" value="Unassembled WGS sequence"/>
</dbReference>
<dbReference type="SUPFAM" id="SSF103473">
    <property type="entry name" value="MFS general substrate transporter"/>
    <property type="match status" value="1"/>
</dbReference>
<comment type="subcellular location">
    <subcellularLocation>
        <location evidence="1">Cell membrane</location>
        <topology evidence="1">Multi-pass membrane protein</topology>
    </subcellularLocation>
</comment>
<gene>
    <name evidence="8" type="ORF">EDC65_1252</name>
</gene>
<comment type="caution">
    <text evidence="8">The sequence shown here is derived from an EMBL/GenBank/DDBJ whole genome shotgun (WGS) entry which is preliminary data.</text>
</comment>
<evidence type="ECO:0000313" key="8">
    <source>
        <dbReference type="EMBL" id="ROP99473.1"/>
    </source>
</evidence>
<feature type="transmembrane region" description="Helical" evidence="6">
    <location>
        <begin position="139"/>
        <end position="161"/>
    </location>
</feature>
<dbReference type="GO" id="GO:0005886">
    <property type="term" value="C:plasma membrane"/>
    <property type="evidence" value="ECO:0007669"/>
    <property type="project" value="UniProtKB-SubCell"/>
</dbReference>
<keyword evidence="5 6" id="KW-0472">Membrane</keyword>
<feature type="domain" description="Major facilitator superfamily (MFS) profile" evidence="7">
    <location>
        <begin position="18"/>
        <end position="414"/>
    </location>
</feature>
<protein>
    <submittedName>
        <fullName evidence="8">Nitrate/nitrite transporter NarK</fullName>
    </submittedName>
</protein>
<feature type="transmembrane region" description="Helical" evidence="6">
    <location>
        <begin position="387"/>
        <end position="408"/>
    </location>
</feature>